<name>A0A0D7ACY9_9AGAR</name>
<dbReference type="EMBL" id="KN881808">
    <property type="protein sequence ID" value="KIY48827.1"/>
    <property type="molecule type" value="Genomic_DNA"/>
</dbReference>
<dbReference type="AlphaFoldDB" id="A0A0D7ACY9"/>
<dbReference type="Gene3D" id="3.40.50.1110">
    <property type="entry name" value="SGNH hydrolase"/>
    <property type="match status" value="1"/>
</dbReference>
<sequence length="165" mass="18166">MGAGASVGSVGWTSSNVLFSEWTGINDIGNSECESGDRDAFSDTFLDSYLALTNKFSKEHYFVFSSTRTLDCMHSEAGGHSFLFVNVPPIDRSPLMLAQPSSPQALEKSMISGFNPKLATSLWDSKAYFTEIFDDPTAYGFVNVTSYNLDGDFWGNYCDPEASRR</sequence>
<accession>A0A0D7ACY9</accession>
<evidence type="ECO:0000313" key="1">
    <source>
        <dbReference type="EMBL" id="KIY48827.1"/>
    </source>
</evidence>
<dbReference type="Proteomes" id="UP000054144">
    <property type="component" value="Unassembled WGS sequence"/>
</dbReference>
<dbReference type="OrthoDB" id="1600564at2759"/>
<proteinExistence type="predicted"/>
<keyword evidence="2" id="KW-1185">Reference proteome</keyword>
<reference evidence="1 2" key="1">
    <citation type="journal article" date="2015" name="Fungal Genet. Biol.">
        <title>Evolution of novel wood decay mechanisms in Agaricales revealed by the genome sequences of Fistulina hepatica and Cylindrobasidium torrendii.</title>
        <authorList>
            <person name="Floudas D."/>
            <person name="Held B.W."/>
            <person name="Riley R."/>
            <person name="Nagy L.G."/>
            <person name="Koehler G."/>
            <person name="Ransdell A.S."/>
            <person name="Younus H."/>
            <person name="Chow J."/>
            <person name="Chiniquy J."/>
            <person name="Lipzen A."/>
            <person name="Tritt A."/>
            <person name="Sun H."/>
            <person name="Haridas S."/>
            <person name="LaButti K."/>
            <person name="Ohm R.A."/>
            <person name="Kues U."/>
            <person name="Blanchette R.A."/>
            <person name="Grigoriev I.V."/>
            <person name="Minto R.E."/>
            <person name="Hibbett D.S."/>
        </authorList>
    </citation>
    <scope>NUCLEOTIDE SEQUENCE [LARGE SCALE GENOMIC DNA]</scope>
    <source>
        <strain evidence="1 2">ATCC 64428</strain>
    </source>
</reference>
<organism evidence="1 2">
    <name type="scientific">Fistulina hepatica ATCC 64428</name>
    <dbReference type="NCBI Taxonomy" id="1128425"/>
    <lineage>
        <taxon>Eukaryota</taxon>
        <taxon>Fungi</taxon>
        <taxon>Dikarya</taxon>
        <taxon>Basidiomycota</taxon>
        <taxon>Agaricomycotina</taxon>
        <taxon>Agaricomycetes</taxon>
        <taxon>Agaricomycetidae</taxon>
        <taxon>Agaricales</taxon>
        <taxon>Fistulinaceae</taxon>
        <taxon>Fistulina</taxon>
    </lineage>
</organism>
<evidence type="ECO:0000313" key="2">
    <source>
        <dbReference type="Proteomes" id="UP000054144"/>
    </source>
</evidence>
<dbReference type="InterPro" id="IPR036514">
    <property type="entry name" value="SGNH_hydro_sf"/>
</dbReference>
<evidence type="ECO:0008006" key="3">
    <source>
        <dbReference type="Google" id="ProtNLM"/>
    </source>
</evidence>
<protein>
    <recommendedName>
        <fullName evidence="3">Carbohydrate esterase family 16 protein</fullName>
    </recommendedName>
</protein>
<gene>
    <name evidence="1" type="ORF">FISHEDRAFT_73259</name>
</gene>